<dbReference type="InterPro" id="IPR021533">
    <property type="entry name" value="PepSY-like"/>
</dbReference>
<reference evidence="2" key="2">
    <citation type="submission" date="2020-09" db="EMBL/GenBank/DDBJ databases">
        <authorList>
            <person name="Sun Q."/>
            <person name="Ohkuma M."/>
        </authorList>
    </citation>
    <scope>NUCLEOTIDE SEQUENCE</scope>
    <source>
        <strain evidence="2">JCM 12862</strain>
    </source>
</reference>
<dbReference type="Pfam" id="PF11396">
    <property type="entry name" value="PepSY_like"/>
    <property type="match status" value="1"/>
</dbReference>
<dbReference type="Proteomes" id="UP000612329">
    <property type="component" value="Unassembled WGS sequence"/>
</dbReference>
<reference evidence="2" key="1">
    <citation type="journal article" date="2014" name="Int. J. Syst. Evol. Microbiol.">
        <title>Complete genome sequence of Corynebacterium casei LMG S-19264T (=DSM 44701T), isolated from a smear-ripened cheese.</title>
        <authorList>
            <consortium name="US DOE Joint Genome Institute (JGI-PGF)"/>
            <person name="Walter F."/>
            <person name="Albersmeier A."/>
            <person name="Kalinowski J."/>
            <person name="Ruckert C."/>
        </authorList>
    </citation>
    <scope>NUCLEOTIDE SEQUENCE</scope>
    <source>
        <strain evidence="2">JCM 12862</strain>
    </source>
</reference>
<evidence type="ECO:0000313" key="2">
    <source>
        <dbReference type="EMBL" id="GGK31811.1"/>
    </source>
</evidence>
<dbReference type="SUPFAM" id="SSF160574">
    <property type="entry name" value="BT0923-like"/>
    <property type="match status" value="1"/>
</dbReference>
<name>A0A8J3FK60_9FLAO</name>
<dbReference type="AlphaFoldDB" id="A0A8J3FK60"/>
<protein>
    <recommendedName>
        <fullName evidence="1">Putative beta-lactamase-inhibitor-like PepSY-like domain-containing protein</fullName>
    </recommendedName>
</protein>
<keyword evidence="3" id="KW-1185">Reference proteome</keyword>
<dbReference type="RefSeq" id="WP_188654216.1">
    <property type="nucleotide sequence ID" value="NZ_BMNR01000007.1"/>
</dbReference>
<sequence>MGKIQNYLKSILAKTLFVAVNWLHKNPGIKIKKAFRKKYPKSSFPTWQQIDRFTWEVSFILNKNEYKTFFDTNGNWLQTKHYVSYYNLPNLIKNNFRSYDNFKNLQKVLLIEKPDESLFEFQMNSGNGPYKIVVDINGNEVNHKAS</sequence>
<evidence type="ECO:0000259" key="1">
    <source>
        <dbReference type="Pfam" id="PF11396"/>
    </source>
</evidence>
<gene>
    <name evidence="2" type="ORF">GCM10007962_27690</name>
</gene>
<comment type="caution">
    <text evidence="2">The sequence shown here is derived from an EMBL/GenBank/DDBJ whole genome shotgun (WGS) entry which is preliminary data.</text>
</comment>
<feature type="domain" description="Putative beta-lactamase-inhibitor-like PepSY-like" evidence="1">
    <location>
        <begin position="64"/>
        <end position="129"/>
    </location>
</feature>
<dbReference type="EMBL" id="BMNR01000007">
    <property type="protein sequence ID" value="GGK31811.1"/>
    <property type="molecule type" value="Genomic_DNA"/>
</dbReference>
<dbReference type="Gene3D" id="3.10.450.360">
    <property type="match status" value="1"/>
</dbReference>
<proteinExistence type="predicted"/>
<evidence type="ECO:0000313" key="3">
    <source>
        <dbReference type="Proteomes" id="UP000612329"/>
    </source>
</evidence>
<accession>A0A8J3FK60</accession>
<organism evidence="2 3">
    <name type="scientific">Yeosuana aromativorans</name>
    <dbReference type="NCBI Taxonomy" id="288019"/>
    <lineage>
        <taxon>Bacteria</taxon>
        <taxon>Pseudomonadati</taxon>
        <taxon>Bacteroidota</taxon>
        <taxon>Flavobacteriia</taxon>
        <taxon>Flavobacteriales</taxon>
        <taxon>Flavobacteriaceae</taxon>
        <taxon>Yeosuana</taxon>
    </lineage>
</organism>